<evidence type="ECO:0000256" key="1">
    <source>
        <dbReference type="ARBA" id="ARBA00004442"/>
    </source>
</evidence>
<evidence type="ECO:0000313" key="11">
    <source>
        <dbReference type="EMBL" id="SGY91857.1"/>
    </source>
</evidence>
<keyword evidence="3 8" id="KW-0813">Transport</keyword>
<evidence type="ECO:0000256" key="6">
    <source>
        <dbReference type="ARBA" id="ARBA00023136"/>
    </source>
</evidence>
<evidence type="ECO:0000256" key="7">
    <source>
        <dbReference type="ARBA" id="ARBA00023237"/>
    </source>
</evidence>
<comment type="similarity">
    <text evidence="2">Belongs to the bacterial secretin family. PilQ subfamily.</text>
</comment>
<dbReference type="InterPro" id="IPR013355">
    <property type="entry name" value="Pilus_4_PilQ"/>
</dbReference>
<name>A0A1L0ECM7_9GAMM</name>
<reference evidence="12 14" key="1">
    <citation type="submission" date="2016-11" db="EMBL/GenBank/DDBJ databases">
        <authorList>
            <person name="Jaros S."/>
            <person name="Januszkiewicz K."/>
            <person name="Wedrychowicz H."/>
        </authorList>
    </citation>
    <scope>NUCLEOTIDE SEQUENCE [LARGE SCALE GENOMIC DNA]</scope>
    <source>
        <strain evidence="12">NVI 5450</strain>
    </source>
</reference>
<dbReference type="EMBL" id="FPLJ01000052">
    <property type="protein sequence ID" value="SGY91857.1"/>
    <property type="molecule type" value="Genomic_DNA"/>
</dbReference>
<evidence type="ECO:0000256" key="3">
    <source>
        <dbReference type="ARBA" id="ARBA00022448"/>
    </source>
</evidence>
<dbReference type="PRINTS" id="PR01032">
    <property type="entry name" value="PHAGEIV"/>
</dbReference>
<keyword evidence="7" id="KW-0998">Cell outer membrane</keyword>
<gene>
    <name evidence="11" type="ORF">MT2528_2263</name>
    <name evidence="12" type="ORF">NVI5450_2463</name>
</gene>
<dbReference type="PRINTS" id="PR00811">
    <property type="entry name" value="BCTERIALGSPD"/>
</dbReference>
<dbReference type="SMART" id="SM00965">
    <property type="entry name" value="STN"/>
    <property type="match status" value="1"/>
</dbReference>
<dbReference type="Pfam" id="PF00263">
    <property type="entry name" value="Secretin"/>
    <property type="match status" value="1"/>
</dbReference>
<reference evidence="11 13" key="2">
    <citation type="submission" date="2016-11" db="EMBL/GenBank/DDBJ databases">
        <authorList>
            <person name="Klemetsen T."/>
        </authorList>
    </citation>
    <scope>NUCLEOTIDE SEQUENCE [LARGE SCALE GENOMIC DNA]</scope>
    <source>
        <strain evidence="11">MT 2528</strain>
    </source>
</reference>
<dbReference type="InterPro" id="IPR038591">
    <property type="entry name" value="NolW-like_sf"/>
</dbReference>
<organism evidence="12 14">
    <name type="scientific">Moritella viscosa</name>
    <dbReference type="NCBI Taxonomy" id="80854"/>
    <lineage>
        <taxon>Bacteria</taxon>
        <taxon>Pseudomonadati</taxon>
        <taxon>Pseudomonadota</taxon>
        <taxon>Gammaproteobacteria</taxon>
        <taxon>Alteromonadales</taxon>
        <taxon>Moritellaceae</taxon>
        <taxon>Moritella</taxon>
    </lineage>
</organism>
<dbReference type="PROSITE" id="PS00875">
    <property type="entry name" value="T2SP_D"/>
    <property type="match status" value="1"/>
</dbReference>
<dbReference type="InterPro" id="IPR011662">
    <property type="entry name" value="Secretin/TonB_short_N"/>
</dbReference>
<evidence type="ECO:0000256" key="5">
    <source>
        <dbReference type="ARBA" id="ARBA00022927"/>
    </source>
</evidence>
<dbReference type="InterPro" id="IPR001775">
    <property type="entry name" value="GspD/PilQ"/>
</dbReference>
<dbReference type="InterPro" id="IPR021731">
    <property type="entry name" value="AMIN_dom"/>
</dbReference>
<evidence type="ECO:0000256" key="8">
    <source>
        <dbReference type="RuleBase" id="RU004004"/>
    </source>
</evidence>
<dbReference type="GO" id="GO:0009306">
    <property type="term" value="P:protein secretion"/>
    <property type="evidence" value="ECO:0007669"/>
    <property type="project" value="InterPro"/>
</dbReference>
<dbReference type="GeneID" id="61296120"/>
<dbReference type="Proteomes" id="UP000183794">
    <property type="component" value="Unassembled WGS sequence"/>
</dbReference>
<evidence type="ECO:0000256" key="4">
    <source>
        <dbReference type="ARBA" id="ARBA00022729"/>
    </source>
</evidence>
<evidence type="ECO:0000256" key="9">
    <source>
        <dbReference type="SAM" id="SignalP"/>
    </source>
</evidence>
<dbReference type="EMBL" id="FPLD01000066">
    <property type="protein sequence ID" value="SGZ01754.1"/>
    <property type="molecule type" value="Genomic_DNA"/>
</dbReference>
<proteinExistence type="inferred from homology"/>
<keyword evidence="4 9" id="KW-0732">Signal</keyword>
<dbReference type="Gene3D" id="3.30.1370.130">
    <property type="match status" value="1"/>
</dbReference>
<dbReference type="PANTHER" id="PTHR30604">
    <property type="entry name" value="PROTEIN TRANSPORT PROTEIN HOFQ"/>
    <property type="match status" value="1"/>
</dbReference>
<accession>A0A1L0ECM7</accession>
<keyword evidence="5" id="KW-0653">Protein transport</keyword>
<dbReference type="Pfam" id="PF03958">
    <property type="entry name" value="Secretin_N"/>
    <property type="match status" value="1"/>
</dbReference>
<evidence type="ECO:0000259" key="10">
    <source>
        <dbReference type="SMART" id="SM00965"/>
    </source>
</evidence>
<sequence length="758" mass="82106">MTKSHVRCAKIAKILVLWTTILCSAFSFAEPQLKQIHLNALAEGLLELELEFSEHVVEYADKLQYSPHQLIILVPDASSTLLLNPVVIEQGNVLNVAAERVDLGLKITIALDELVPYQITQTNNSLIATFGLLASDVAVPEIANNTADIDTLVLAVEPTIVTTSNSAVLPAASVIDSHVVSLDVPAATVSPSLLVTKDGRQVTVESPKIEDILPVEENEEEDFSGFVNQVRGIDFRTGNDGSGKLILTMKNSSMAVDIQRKGNKLIAEFHSTAILKKLLYILDVADFGTPVTAIETFHDEGVTAFELDVSDDFTYRYDQADNIFVIEITKQDPDEKTNKYQGQAISLNFQDIPVRTVLQLIADFNEFNLVTTDSVNGNITLRLDSVPWEQALDIVMKVKGLSKQLEGNVLMVAPSDELAALERRDLVSKKEVEGLAELQSEFIQISFAKAADIAKLLAQKDSSLLSSRGSISFDERTNTVLIKDTATAIANVRRIVDVLDIPVRQVVIEARMVSVVDNLDDELGIRWGLSGSTDIGSGFGLSSGSIEGNDAFAGGNVPAIGDRLNVNLPVASPAGSIAFQIAELANGQILDLELSALEAEQKAEVIASPRITTTDQKSAYIEQGTEIPYVESSSSGATTIAFKKAVLGLQVTPHITPDNKIILDLKINQDTRGDDVKTVGGEAVSIDTQVISTQVLVENGETIVLGGIFKHEIKKIVTKVPVLGDIPWLGVLFRSTKNINQKRELLIFVTPKVVVDTL</sequence>
<feature type="chain" id="PRO_5012566409" evidence="9">
    <location>
        <begin position="30"/>
        <end position="758"/>
    </location>
</feature>
<evidence type="ECO:0000313" key="12">
    <source>
        <dbReference type="EMBL" id="SGZ01754.1"/>
    </source>
</evidence>
<feature type="domain" description="Secretin/TonB short N-terminal" evidence="10">
    <location>
        <begin position="367"/>
        <end position="415"/>
    </location>
</feature>
<feature type="signal peptide" evidence="9">
    <location>
        <begin position="1"/>
        <end position="29"/>
    </location>
</feature>
<dbReference type="RefSeq" id="WP_075472232.1">
    <property type="nucleotide sequence ID" value="NZ_CAWQZC010000139.1"/>
</dbReference>
<dbReference type="InterPro" id="IPR004845">
    <property type="entry name" value="T2SS_GspD_CS"/>
</dbReference>
<dbReference type="InterPro" id="IPR005644">
    <property type="entry name" value="NolW-like"/>
</dbReference>
<dbReference type="GO" id="GO:0009279">
    <property type="term" value="C:cell outer membrane"/>
    <property type="evidence" value="ECO:0007669"/>
    <property type="project" value="UniProtKB-SubCell"/>
</dbReference>
<evidence type="ECO:0000313" key="14">
    <source>
        <dbReference type="Proteomes" id="UP000183794"/>
    </source>
</evidence>
<protein>
    <submittedName>
        <fullName evidence="11 12">Type IV pilus biogenesis protein PilQ (Cytoplasmic ATPase)</fullName>
    </submittedName>
</protein>
<dbReference type="PANTHER" id="PTHR30604:SF1">
    <property type="entry name" value="DNA UTILIZATION PROTEIN HOFQ"/>
    <property type="match status" value="1"/>
</dbReference>
<dbReference type="Gene3D" id="3.30.1370.120">
    <property type="match status" value="1"/>
</dbReference>
<dbReference type="Pfam" id="PF11741">
    <property type="entry name" value="AMIN"/>
    <property type="match status" value="1"/>
</dbReference>
<dbReference type="OrthoDB" id="9775455at2"/>
<keyword evidence="13" id="KW-1185">Reference proteome</keyword>
<keyword evidence="6" id="KW-0472">Membrane</keyword>
<dbReference type="Gene3D" id="2.60.40.3470">
    <property type="match status" value="1"/>
</dbReference>
<dbReference type="AlphaFoldDB" id="A0A1L0ECM7"/>
<dbReference type="InterPro" id="IPR051808">
    <property type="entry name" value="Type_IV_pilus_biogenesis"/>
</dbReference>
<dbReference type="Proteomes" id="UP000182660">
    <property type="component" value="Unassembled WGS sequence"/>
</dbReference>
<comment type="subcellular location">
    <subcellularLocation>
        <location evidence="1 8">Cell outer membrane</location>
    </subcellularLocation>
</comment>
<dbReference type="InterPro" id="IPR004846">
    <property type="entry name" value="T2SS/T3SS_dom"/>
</dbReference>
<dbReference type="NCBIfam" id="TIGR02515">
    <property type="entry name" value="IV_pilus_PilQ"/>
    <property type="match status" value="1"/>
</dbReference>
<evidence type="ECO:0000313" key="13">
    <source>
        <dbReference type="Proteomes" id="UP000182660"/>
    </source>
</evidence>
<evidence type="ECO:0000256" key="2">
    <source>
        <dbReference type="ARBA" id="ARBA00006304"/>
    </source>
</evidence>